<organism evidence="2 3">
    <name type="scientific">Mycolicibacterium fortuitum subsp. acetamidolyticum</name>
    <dbReference type="NCBI Taxonomy" id="144550"/>
    <lineage>
        <taxon>Bacteria</taxon>
        <taxon>Bacillati</taxon>
        <taxon>Actinomycetota</taxon>
        <taxon>Actinomycetes</taxon>
        <taxon>Mycobacteriales</taxon>
        <taxon>Mycobacteriaceae</taxon>
        <taxon>Mycolicibacterium</taxon>
    </lineage>
</organism>
<name>A0A100WLY8_MYCFO</name>
<protein>
    <submittedName>
        <fullName evidence="2">Uncharacterized protein</fullName>
    </submittedName>
</protein>
<dbReference type="Proteomes" id="UP000069705">
    <property type="component" value="Unassembled WGS sequence"/>
</dbReference>
<dbReference type="AlphaFoldDB" id="A0A100WLY8"/>
<sequence length="63" mass="6651">MHPVLRLGDDAGLPLAAERHRPLQESVRSAGCRSPAGQRACAGRTDYRGGDPGRTEQLASGKP</sequence>
<reference evidence="3" key="2">
    <citation type="submission" date="2016-02" db="EMBL/GenBank/DDBJ databases">
        <title>Draft genome sequence of five rapidly growing Mycobacterium species.</title>
        <authorList>
            <person name="Katahira K."/>
            <person name="Gotou Y."/>
            <person name="Iida K."/>
            <person name="Ogura Y."/>
            <person name="Hayashi T."/>
        </authorList>
    </citation>
    <scope>NUCLEOTIDE SEQUENCE [LARGE SCALE GENOMIC DNA]</scope>
    <source>
        <strain evidence="3">JCM6368</strain>
    </source>
</reference>
<comment type="caution">
    <text evidence="2">The sequence shown here is derived from an EMBL/GenBank/DDBJ whole genome shotgun (WGS) entry which is preliminary data.</text>
</comment>
<evidence type="ECO:0000313" key="2">
    <source>
        <dbReference type="EMBL" id="GAT00532.1"/>
    </source>
</evidence>
<gene>
    <name evidence="2" type="ORF">RMCFA_0646</name>
</gene>
<evidence type="ECO:0000256" key="1">
    <source>
        <dbReference type="SAM" id="MobiDB-lite"/>
    </source>
</evidence>
<proteinExistence type="predicted"/>
<accession>A0A100WLY8</accession>
<reference evidence="2 3" key="1">
    <citation type="journal article" date="2016" name="Genome Announc.">
        <title>Draft Genome Sequences of Five Rapidly Growing Mycobacterium Species, M. thermoresistibile, M. fortuitum subsp. acetamidolyticum, M. canariasense, M. brisbanense, and M. novocastrense.</title>
        <authorList>
            <person name="Katahira K."/>
            <person name="Ogura Y."/>
            <person name="Gotoh Y."/>
            <person name="Hayashi T."/>
        </authorList>
    </citation>
    <scope>NUCLEOTIDE SEQUENCE [LARGE SCALE GENOMIC DNA]</scope>
    <source>
        <strain evidence="2 3">JCM6368</strain>
    </source>
</reference>
<feature type="region of interest" description="Disordered" evidence="1">
    <location>
        <begin position="21"/>
        <end position="63"/>
    </location>
</feature>
<evidence type="ECO:0000313" key="3">
    <source>
        <dbReference type="Proteomes" id="UP000069705"/>
    </source>
</evidence>
<feature type="compositionally biased region" description="Basic and acidic residues" evidence="1">
    <location>
        <begin position="45"/>
        <end position="54"/>
    </location>
</feature>
<dbReference type="EMBL" id="BCSZ01000008">
    <property type="protein sequence ID" value="GAT00532.1"/>
    <property type="molecule type" value="Genomic_DNA"/>
</dbReference>